<dbReference type="GO" id="GO:0007163">
    <property type="term" value="P:establishment or maintenance of cell polarity"/>
    <property type="evidence" value="ECO:0007669"/>
    <property type="project" value="InterPro"/>
</dbReference>
<evidence type="ECO:0000256" key="8">
    <source>
        <dbReference type="ARBA" id="ARBA00022771"/>
    </source>
</evidence>
<dbReference type="PROSITE" id="PS00479">
    <property type="entry name" value="ZF_DAG_PE_1"/>
    <property type="match status" value="1"/>
</dbReference>
<dbReference type="InterPro" id="IPR020454">
    <property type="entry name" value="DAG/PE-bd"/>
</dbReference>
<dbReference type="GO" id="GO:0005524">
    <property type="term" value="F:ATP binding"/>
    <property type="evidence" value="ECO:0007669"/>
    <property type="project" value="UniProtKB-UniRule"/>
</dbReference>
<feature type="domain" description="Protein kinase" evidence="14">
    <location>
        <begin position="359"/>
        <end position="626"/>
    </location>
</feature>
<dbReference type="GeneID" id="111353978"/>
<reference evidence="18" key="1">
    <citation type="submission" date="2025-08" db="UniProtKB">
        <authorList>
            <consortium name="RefSeq"/>
        </authorList>
    </citation>
    <scope>IDENTIFICATION</scope>
    <source>
        <strain evidence="18">Ishihara</strain>
        <tissue evidence="18">Whole body</tissue>
    </source>
</reference>
<evidence type="ECO:0000256" key="6">
    <source>
        <dbReference type="ARBA" id="ARBA00022723"/>
    </source>
</evidence>
<dbReference type="CTD" id="47594"/>
<evidence type="ECO:0000256" key="2">
    <source>
        <dbReference type="ARBA" id="ARBA00012429"/>
    </source>
</evidence>
<feature type="domain" description="AGC-kinase C-terminal" evidence="16">
    <location>
        <begin position="627"/>
        <end position="698"/>
    </location>
</feature>
<feature type="compositionally biased region" description="Polar residues" evidence="13">
    <location>
        <begin position="309"/>
        <end position="320"/>
    </location>
</feature>
<dbReference type="RefSeq" id="XP_022822984.1">
    <property type="nucleotide sequence ID" value="XM_022967216.1"/>
</dbReference>
<feature type="region of interest" description="Disordered" evidence="13">
    <location>
        <begin position="304"/>
        <end position="351"/>
    </location>
</feature>
<sequence>MEYLTGVGALKTVKMLVLSNIFRASHPQNQLVPRELNSLSTEKSGGQMEKSKIVSQNSLRIKQRTKTRDNINVSHEMDDAADAKSVRRDKCLSNSVDAIVTHNDAKSKVICSAKGLLETNLDDLFNDVQKLDGWNVEPKSLGASEPTLSFSENNSKAVKRESLVSEDDTDDDTASDSDCTDEVVREQRICMGARRFGHLLRRVISRNVFPNVPAAPGMPCAGEDRSIYRRGARRWRKLYRVNGHIFQAKRFNRRAFCAFCQDRIWGLGRQGFKCIQCKLLVHKKCHKLVQKPCSNEHVDPIEVKDDANGESTLGRASSVRSRAEVEPPLPETPPAPAPAPPRADELEPGSQRQYSLDDFELIRVIGRGSYAKVLMVELKRTKRVYAMKVIKKALVTDDEDIDWVQTEKHVFETASNHPFLVGLHSCFQTPSRLFFVIEFVRGGDLMFHMQRQRRLPEEHARFYAAEISLALHFLHERGVIYRDLKLDNVLLDHEGHIKLTDYGMCKEGVRPGDTTSTFCGTPNYIAPEILRGEEYGFSVDWWALGVLTYEMLAGRSPFDIAQAADNPDQNTEDYLFQVILEKTIRIPRSLSVKAASVLKGFLNKNPVERLGCGENGFLDIVSHPFFKSIEWEMLEQKQVVPPFKPRLEGERDLANFPPEFTDEPVHLTPDNDTVIADIDQSEFEGFEYVNPLLMSLEDCV</sequence>
<proteinExistence type="inferred from homology"/>
<evidence type="ECO:0000256" key="1">
    <source>
        <dbReference type="ARBA" id="ARBA00005490"/>
    </source>
</evidence>
<dbReference type="PRINTS" id="PR00008">
    <property type="entry name" value="DAGPEDOMAIN"/>
</dbReference>
<feature type="domain" description="Phorbol-ester/DAG-type" evidence="15">
    <location>
        <begin position="243"/>
        <end position="293"/>
    </location>
</feature>
<keyword evidence="8" id="KW-0863">Zinc-finger</keyword>
<evidence type="ECO:0000256" key="5">
    <source>
        <dbReference type="ARBA" id="ARBA00022679"/>
    </source>
</evidence>
<evidence type="ECO:0000256" key="9">
    <source>
        <dbReference type="ARBA" id="ARBA00022777"/>
    </source>
</evidence>
<evidence type="ECO:0000256" key="12">
    <source>
        <dbReference type="PROSITE-ProRule" id="PRU10141"/>
    </source>
</evidence>
<dbReference type="SUPFAM" id="SSF56112">
    <property type="entry name" value="Protein kinase-like (PK-like)"/>
    <property type="match status" value="1"/>
</dbReference>
<feature type="binding site" evidence="12">
    <location>
        <position position="392"/>
    </location>
    <ligand>
        <name>ATP</name>
        <dbReference type="ChEBI" id="CHEBI:30616"/>
    </ligand>
</feature>
<dbReference type="Gene3D" id="3.30.200.20">
    <property type="entry name" value="Phosphorylase Kinase, domain 1"/>
    <property type="match status" value="1"/>
</dbReference>
<dbReference type="InterPro" id="IPR017441">
    <property type="entry name" value="Protein_kinase_ATP_BS"/>
</dbReference>
<feature type="region of interest" description="Disordered" evidence="13">
    <location>
        <begin position="142"/>
        <end position="179"/>
    </location>
</feature>
<dbReference type="InterPro" id="IPR000719">
    <property type="entry name" value="Prot_kinase_dom"/>
</dbReference>
<evidence type="ECO:0000256" key="10">
    <source>
        <dbReference type="ARBA" id="ARBA00022833"/>
    </source>
</evidence>
<dbReference type="SUPFAM" id="SSF57889">
    <property type="entry name" value="Cysteine-rich domain"/>
    <property type="match status" value="1"/>
</dbReference>
<dbReference type="SMART" id="SM00133">
    <property type="entry name" value="S_TK_X"/>
    <property type="match status" value="1"/>
</dbReference>
<dbReference type="PROSITE" id="PS00108">
    <property type="entry name" value="PROTEIN_KINASE_ST"/>
    <property type="match status" value="1"/>
</dbReference>
<dbReference type="Pfam" id="PF00069">
    <property type="entry name" value="Pkinase"/>
    <property type="match status" value="1"/>
</dbReference>
<keyword evidence="10" id="KW-0862">Zinc</keyword>
<evidence type="ECO:0000259" key="16">
    <source>
        <dbReference type="PROSITE" id="PS51285"/>
    </source>
</evidence>
<accession>A0A9J7E8C1</accession>
<dbReference type="PROSITE" id="PS50081">
    <property type="entry name" value="ZF_DAG_PE_2"/>
    <property type="match status" value="1"/>
</dbReference>
<evidence type="ECO:0000256" key="7">
    <source>
        <dbReference type="ARBA" id="ARBA00022741"/>
    </source>
</evidence>
<evidence type="ECO:0000256" key="13">
    <source>
        <dbReference type="SAM" id="MobiDB-lite"/>
    </source>
</evidence>
<dbReference type="PROSITE" id="PS50011">
    <property type="entry name" value="PROTEIN_KINASE_DOM"/>
    <property type="match status" value="1"/>
</dbReference>
<evidence type="ECO:0000313" key="17">
    <source>
        <dbReference type="Proteomes" id="UP000301870"/>
    </source>
</evidence>
<evidence type="ECO:0000256" key="4">
    <source>
        <dbReference type="ARBA" id="ARBA00022553"/>
    </source>
</evidence>
<dbReference type="FunFam" id="1.10.510.10:FF:000048">
    <property type="entry name" value="Protein kinase C"/>
    <property type="match status" value="1"/>
</dbReference>
<dbReference type="OrthoDB" id="63267at2759"/>
<evidence type="ECO:0000259" key="15">
    <source>
        <dbReference type="PROSITE" id="PS50081"/>
    </source>
</evidence>
<dbReference type="Gene3D" id="3.30.60.20">
    <property type="match status" value="1"/>
</dbReference>
<evidence type="ECO:0000313" key="18">
    <source>
        <dbReference type="RefSeq" id="XP_022822984.1"/>
    </source>
</evidence>
<evidence type="ECO:0000256" key="3">
    <source>
        <dbReference type="ARBA" id="ARBA00022527"/>
    </source>
</evidence>
<dbReference type="EC" id="2.7.11.13" evidence="2"/>
<dbReference type="FunFam" id="3.30.200.20:FF:000070">
    <property type="entry name" value="Protein kinase C"/>
    <property type="match status" value="1"/>
</dbReference>
<keyword evidence="4" id="KW-0597">Phosphoprotein</keyword>
<dbReference type="InterPro" id="IPR034659">
    <property type="entry name" value="Atypical_PKC"/>
</dbReference>
<name>A0A9J7E8C1_SPOLT</name>
<evidence type="ECO:0000259" key="14">
    <source>
        <dbReference type="PROSITE" id="PS50011"/>
    </source>
</evidence>
<dbReference type="InterPro" id="IPR000961">
    <property type="entry name" value="AGC-kinase_C"/>
</dbReference>
<keyword evidence="3" id="KW-0723">Serine/threonine-protein kinase</keyword>
<dbReference type="InterPro" id="IPR002219">
    <property type="entry name" value="PKC_DAG/PE"/>
</dbReference>
<keyword evidence="5" id="KW-0808">Transferase</keyword>
<gene>
    <name evidence="18" type="primary">LOC111353978</name>
</gene>
<dbReference type="PANTHER" id="PTHR24351">
    <property type="entry name" value="RIBOSOMAL PROTEIN S6 KINASE"/>
    <property type="match status" value="1"/>
</dbReference>
<organism evidence="17 18">
    <name type="scientific">Spodoptera litura</name>
    <name type="common">Asian cotton leafworm</name>
    <dbReference type="NCBI Taxonomy" id="69820"/>
    <lineage>
        <taxon>Eukaryota</taxon>
        <taxon>Metazoa</taxon>
        <taxon>Ecdysozoa</taxon>
        <taxon>Arthropoda</taxon>
        <taxon>Hexapoda</taxon>
        <taxon>Insecta</taxon>
        <taxon>Pterygota</taxon>
        <taxon>Neoptera</taxon>
        <taxon>Endopterygota</taxon>
        <taxon>Lepidoptera</taxon>
        <taxon>Glossata</taxon>
        <taxon>Ditrysia</taxon>
        <taxon>Noctuoidea</taxon>
        <taxon>Noctuidae</taxon>
        <taxon>Amphipyrinae</taxon>
        <taxon>Spodoptera</taxon>
    </lineage>
</organism>
<protein>
    <recommendedName>
        <fullName evidence="2">protein kinase C</fullName>
        <ecNumber evidence="2">2.7.11.13</ecNumber>
    </recommendedName>
</protein>
<dbReference type="GO" id="GO:0008270">
    <property type="term" value="F:zinc ion binding"/>
    <property type="evidence" value="ECO:0007669"/>
    <property type="project" value="UniProtKB-KW"/>
</dbReference>
<comment type="similarity">
    <text evidence="1">Belongs to the protein kinase superfamily. AGC Ser/Thr protein kinase family. PKC subfamily.</text>
</comment>
<dbReference type="Pfam" id="PF00130">
    <property type="entry name" value="C1_1"/>
    <property type="match status" value="1"/>
</dbReference>
<dbReference type="InterPro" id="IPR046349">
    <property type="entry name" value="C1-like_sf"/>
</dbReference>
<dbReference type="InterPro" id="IPR011009">
    <property type="entry name" value="Kinase-like_dom_sf"/>
</dbReference>
<keyword evidence="7 12" id="KW-0547">Nucleotide-binding</keyword>
<dbReference type="AlphaFoldDB" id="A0A9J7E8C1"/>
<dbReference type="PROSITE" id="PS00107">
    <property type="entry name" value="PROTEIN_KINASE_ATP"/>
    <property type="match status" value="1"/>
</dbReference>
<dbReference type="GO" id="GO:0004697">
    <property type="term" value="F:diacylglycerol-dependent serine/threonine kinase activity"/>
    <property type="evidence" value="ECO:0007669"/>
    <property type="project" value="UniProtKB-EC"/>
</dbReference>
<keyword evidence="11 12" id="KW-0067">ATP-binding</keyword>
<dbReference type="Pfam" id="PF00433">
    <property type="entry name" value="Pkinase_C"/>
    <property type="match status" value="1"/>
</dbReference>
<keyword evidence="17" id="KW-1185">Reference proteome</keyword>
<dbReference type="Gene3D" id="1.10.510.10">
    <property type="entry name" value="Transferase(Phosphotransferase) domain 1"/>
    <property type="match status" value="1"/>
</dbReference>
<feature type="compositionally biased region" description="Polar residues" evidence="13">
    <location>
        <begin position="146"/>
        <end position="156"/>
    </location>
</feature>
<dbReference type="CDD" id="cd20794">
    <property type="entry name" value="C1_aPKC"/>
    <property type="match status" value="1"/>
</dbReference>
<dbReference type="SMART" id="SM00220">
    <property type="entry name" value="S_TKc"/>
    <property type="match status" value="1"/>
</dbReference>
<dbReference type="InterPro" id="IPR008271">
    <property type="entry name" value="Ser/Thr_kinase_AS"/>
</dbReference>
<dbReference type="SMART" id="SM00109">
    <property type="entry name" value="C1"/>
    <property type="match status" value="1"/>
</dbReference>
<feature type="compositionally biased region" description="Acidic residues" evidence="13">
    <location>
        <begin position="164"/>
        <end position="179"/>
    </location>
</feature>
<dbReference type="InterPro" id="IPR017892">
    <property type="entry name" value="Pkinase_C"/>
</dbReference>
<dbReference type="PROSITE" id="PS51285">
    <property type="entry name" value="AGC_KINASE_CTER"/>
    <property type="match status" value="1"/>
</dbReference>
<feature type="compositionally biased region" description="Pro residues" evidence="13">
    <location>
        <begin position="327"/>
        <end position="341"/>
    </location>
</feature>
<dbReference type="FunFam" id="3.30.60.20:FF:000012">
    <property type="entry name" value="Protein kinase C"/>
    <property type="match status" value="1"/>
</dbReference>
<dbReference type="CDD" id="cd05588">
    <property type="entry name" value="STKc_aPKC"/>
    <property type="match status" value="1"/>
</dbReference>
<dbReference type="Proteomes" id="UP000301870">
    <property type="component" value="Chromosome 17"/>
</dbReference>
<keyword evidence="6" id="KW-0479">Metal-binding</keyword>
<keyword evidence="9 18" id="KW-0418">Kinase</keyword>
<evidence type="ECO:0000256" key="11">
    <source>
        <dbReference type="ARBA" id="ARBA00022840"/>
    </source>
</evidence>
<dbReference type="KEGG" id="sliu:111353978"/>